<dbReference type="PANTHER" id="PTHR47129:SF1">
    <property type="entry name" value="NMRA-LIKE DOMAIN-CONTAINING PROTEIN"/>
    <property type="match status" value="1"/>
</dbReference>
<reference evidence="1 2" key="1">
    <citation type="submission" date="2017-07" db="EMBL/GenBank/DDBJ databases">
        <title>Complete genome sequence of Actinoalloteichus hoggarensis DSM 45943, type strain of Actinoalloteichus hoggarensis.</title>
        <authorList>
            <person name="Ruckert C."/>
            <person name="Nouioui I."/>
            <person name="Willmese J."/>
            <person name="van Wezel G."/>
            <person name="Klenk H.-P."/>
            <person name="Kalinowski J."/>
            <person name="Zotchev S.B."/>
        </authorList>
    </citation>
    <scope>NUCLEOTIDE SEQUENCE [LARGE SCALE GENOMIC DNA]</scope>
    <source>
        <strain evidence="1 2">DSM 45943</strain>
    </source>
</reference>
<dbReference type="AlphaFoldDB" id="A0A221W6V1"/>
<dbReference type="OrthoDB" id="3690738at2"/>
<dbReference type="GO" id="GO:0003955">
    <property type="term" value="F:NAD(P)H dehydrogenase (quinone) activity"/>
    <property type="evidence" value="ECO:0007669"/>
    <property type="project" value="UniProtKB-EC"/>
</dbReference>
<organism evidence="1 2">
    <name type="scientific">Actinoalloteichus hoggarensis</name>
    <dbReference type="NCBI Taxonomy" id="1470176"/>
    <lineage>
        <taxon>Bacteria</taxon>
        <taxon>Bacillati</taxon>
        <taxon>Actinomycetota</taxon>
        <taxon>Actinomycetes</taxon>
        <taxon>Pseudonocardiales</taxon>
        <taxon>Pseudonocardiaceae</taxon>
        <taxon>Actinoalloteichus</taxon>
    </lineage>
</organism>
<dbReference type="KEGG" id="ahg:AHOG_19345"/>
<evidence type="ECO:0000313" key="1">
    <source>
        <dbReference type="EMBL" id="ASO21491.1"/>
    </source>
</evidence>
<accession>A0A221W6V1</accession>
<dbReference type="EC" id="1.6.5.2" evidence="1"/>
<dbReference type="PANTHER" id="PTHR47129">
    <property type="entry name" value="QUINONE OXIDOREDUCTASE 2"/>
    <property type="match status" value="1"/>
</dbReference>
<evidence type="ECO:0000313" key="2">
    <source>
        <dbReference type="Proteomes" id="UP000204221"/>
    </source>
</evidence>
<sequence>MIVVVGADQLSGVAVVARLRAAGIAHRAVPLGVPTAGGTPSVAEFEKTLVEDGVLDGADGLLIAPNPNGAEAPDGGAALLTGVIDRAVAAGASRVVYLSIAAAHLSPMVFHARTEEHLRSLDVEHTVLRLGLTLEVFRPLIRHAAETGELPAPEGAARFAAASRPDVAAAAVAALTGEFAGPMLDVTGDRAFDLTELAAAVATAADRPVRRTVAPDAELLRTLVSTGMPEPAAGALLGMIRFGENGVFGAVSPHLRALLGGPGTELAAAVRPLLA</sequence>
<dbReference type="EMBL" id="CP022521">
    <property type="protein sequence ID" value="ASO21491.1"/>
    <property type="molecule type" value="Genomic_DNA"/>
</dbReference>
<keyword evidence="2" id="KW-1185">Reference proteome</keyword>
<dbReference type="InterPro" id="IPR052718">
    <property type="entry name" value="NmrA-type_oxidoreductase"/>
</dbReference>
<proteinExistence type="predicted"/>
<dbReference type="InterPro" id="IPR036291">
    <property type="entry name" value="NAD(P)-bd_dom_sf"/>
</dbReference>
<dbReference type="Proteomes" id="UP000204221">
    <property type="component" value="Chromosome"/>
</dbReference>
<dbReference type="Gene3D" id="3.90.25.10">
    <property type="entry name" value="UDP-galactose 4-epimerase, domain 1"/>
    <property type="match status" value="1"/>
</dbReference>
<dbReference type="RefSeq" id="WP_093942622.1">
    <property type="nucleotide sequence ID" value="NZ_CP022521.1"/>
</dbReference>
<gene>
    <name evidence="1" type="primary">qorB3</name>
    <name evidence="1" type="ORF">AHOG_19345</name>
</gene>
<dbReference type="SUPFAM" id="SSF51735">
    <property type="entry name" value="NAD(P)-binding Rossmann-fold domains"/>
    <property type="match status" value="1"/>
</dbReference>
<keyword evidence="1" id="KW-0560">Oxidoreductase</keyword>
<dbReference type="Gene3D" id="3.40.50.720">
    <property type="entry name" value="NAD(P)-binding Rossmann-like Domain"/>
    <property type="match status" value="1"/>
</dbReference>
<name>A0A221W6V1_9PSEU</name>
<protein>
    <submittedName>
        <fullName evidence="1">Quinone oxidoreductase 2</fullName>
        <ecNumber evidence="1">1.6.5.2</ecNumber>
    </submittedName>
</protein>